<dbReference type="InterPro" id="IPR036259">
    <property type="entry name" value="MFS_trans_sf"/>
</dbReference>
<feature type="transmembrane region" description="Helical" evidence="5">
    <location>
        <begin position="364"/>
        <end position="383"/>
    </location>
</feature>
<evidence type="ECO:0000259" key="6">
    <source>
        <dbReference type="Pfam" id="PF06813"/>
    </source>
</evidence>
<feature type="transmembrane region" description="Helical" evidence="5">
    <location>
        <begin position="468"/>
        <end position="485"/>
    </location>
</feature>
<feature type="transmembrane region" description="Helical" evidence="5">
    <location>
        <begin position="296"/>
        <end position="316"/>
    </location>
</feature>
<organism evidence="8 9">
    <name type="scientific">Polarella glacialis</name>
    <name type="common">Dinoflagellate</name>
    <dbReference type="NCBI Taxonomy" id="89957"/>
    <lineage>
        <taxon>Eukaryota</taxon>
        <taxon>Sar</taxon>
        <taxon>Alveolata</taxon>
        <taxon>Dinophyceae</taxon>
        <taxon>Suessiales</taxon>
        <taxon>Suessiaceae</taxon>
        <taxon>Polarella</taxon>
    </lineage>
</organism>
<dbReference type="EMBL" id="CAJNNV010029913">
    <property type="protein sequence ID" value="CAE8630593.1"/>
    <property type="molecule type" value="Genomic_DNA"/>
</dbReference>
<dbReference type="OrthoDB" id="410267at2759"/>
<dbReference type="OMA" id="CFQGVIV"/>
<evidence type="ECO:0000313" key="9">
    <source>
        <dbReference type="Proteomes" id="UP000654075"/>
    </source>
</evidence>
<evidence type="ECO:0000256" key="5">
    <source>
        <dbReference type="SAM" id="Phobius"/>
    </source>
</evidence>
<feature type="transmembrane region" description="Helical" evidence="5">
    <location>
        <begin position="168"/>
        <end position="187"/>
    </location>
</feature>
<reference evidence="8" key="1">
    <citation type="submission" date="2021-02" db="EMBL/GenBank/DDBJ databases">
        <authorList>
            <person name="Dougan E. K."/>
            <person name="Rhodes N."/>
            <person name="Thang M."/>
            <person name="Chan C."/>
        </authorList>
    </citation>
    <scope>NUCLEOTIDE SEQUENCE</scope>
</reference>
<feature type="transmembrane region" description="Helical" evidence="5">
    <location>
        <begin position="425"/>
        <end position="448"/>
    </location>
</feature>
<dbReference type="Pfam" id="PF23262">
    <property type="entry name" value="NFD4_C"/>
    <property type="match status" value="1"/>
</dbReference>
<comment type="caution">
    <text evidence="8">The sequence shown here is derived from an EMBL/GenBank/DDBJ whole genome shotgun (WGS) entry which is preliminary data.</text>
</comment>
<feature type="domain" description="NFD4 C-terminal" evidence="7">
    <location>
        <begin position="292"/>
        <end position="489"/>
    </location>
</feature>
<feature type="transmembrane region" description="Helical" evidence="5">
    <location>
        <begin position="100"/>
        <end position="119"/>
    </location>
</feature>
<feature type="non-terminal residue" evidence="8">
    <location>
        <position position="1"/>
    </location>
</feature>
<keyword evidence="4 5" id="KW-0472">Membrane</keyword>
<dbReference type="GO" id="GO:0016020">
    <property type="term" value="C:membrane"/>
    <property type="evidence" value="ECO:0007669"/>
    <property type="project" value="UniProtKB-SubCell"/>
</dbReference>
<feature type="transmembrane region" description="Helical" evidence="5">
    <location>
        <begin position="207"/>
        <end position="230"/>
    </location>
</feature>
<evidence type="ECO:0000256" key="3">
    <source>
        <dbReference type="ARBA" id="ARBA00022989"/>
    </source>
</evidence>
<dbReference type="Gene3D" id="1.20.1250.20">
    <property type="entry name" value="MFS general substrate transporter like domains"/>
    <property type="match status" value="1"/>
</dbReference>
<dbReference type="InterPro" id="IPR056555">
    <property type="entry name" value="NFD4_C"/>
</dbReference>
<comment type="subcellular location">
    <subcellularLocation>
        <location evidence="1">Membrane</location>
        <topology evidence="1">Multi-pass membrane protein</topology>
    </subcellularLocation>
</comment>
<name>A0A813GZ83_POLGL</name>
<proteinExistence type="predicted"/>
<protein>
    <recommendedName>
        <fullName evidence="10">Nodulin-like domain-containing protein</fullName>
    </recommendedName>
</protein>
<dbReference type="Proteomes" id="UP000654075">
    <property type="component" value="Unassembled WGS sequence"/>
</dbReference>
<gene>
    <name evidence="8" type="ORF">PGLA1383_LOCUS46865</name>
</gene>
<keyword evidence="2 5" id="KW-0812">Transmembrane</keyword>
<feature type="transmembrane region" description="Helical" evidence="5">
    <location>
        <begin position="242"/>
        <end position="261"/>
    </location>
</feature>
<dbReference type="AlphaFoldDB" id="A0A813GZ83"/>
<feature type="transmembrane region" description="Helical" evidence="5">
    <location>
        <begin position="66"/>
        <end position="88"/>
    </location>
</feature>
<keyword evidence="9" id="KW-1185">Reference proteome</keyword>
<feature type="domain" description="Nodulin-like" evidence="6">
    <location>
        <begin position="3"/>
        <end position="230"/>
    </location>
</feature>
<keyword evidence="3 5" id="KW-1133">Transmembrane helix</keyword>
<evidence type="ECO:0000313" key="8">
    <source>
        <dbReference type="EMBL" id="CAE8630593.1"/>
    </source>
</evidence>
<accession>A0A813GZ83</accession>
<dbReference type="Pfam" id="PF06813">
    <property type="entry name" value="Nodulin-like"/>
    <property type="match status" value="1"/>
</dbReference>
<feature type="transmembrane region" description="Helical" evidence="5">
    <location>
        <begin position="139"/>
        <end position="161"/>
    </location>
</feature>
<evidence type="ECO:0000256" key="4">
    <source>
        <dbReference type="ARBA" id="ARBA00023136"/>
    </source>
</evidence>
<dbReference type="SUPFAM" id="SSF103473">
    <property type="entry name" value="MFS general substrate transporter"/>
    <property type="match status" value="1"/>
</dbReference>
<feature type="transmembrane region" description="Helical" evidence="5">
    <location>
        <begin position="389"/>
        <end position="413"/>
    </location>
</feature>
<dbReference type="InterPro" id="IPR010658">
    <property type="entry name" value="Nodulin-like"/>
</dbReference>
<evidence type="ECO:0000259" key="7">
    <source>
        <dbReference type="Pfam" id="PF23262"/>
    </source>
</evidence>
<evidence type="ECO:0000256" key="2">
    <source>
        <dbReference type="ARBA" id="ARBA00022692"/>
    </source>
</evidence>
<evidence type="ECO:0008006" key="10">
    <source>
        <dbReference type="Google" id="ProtNLM"/>
    </source>
</evidence>
<evidence type="ECO:0000256" key="1">
    <source>
        <dbReference type="ARBA" id="ARBA00004141"/>
    </source>
</evidence>
<dbReference type="PANTHER" id="PTHR21576">
    <property type="entry name" value="UNCHARACTERIZED NODULIN-LIKE PROTEIN"/>
    <property type="match status" value="1"/>
</dbReference>
<dbReference type="PANTHER" id="PTHR21576:SF158">
    <property type="entry name" value="RIBOSOMAL RNA-PROCESSING PROTEIN 12-LIKE CONSERVED DOMAIN-CONTAINING PROTEIN"/>
    <property type="match status" value="1"/>
</dbReference>
<sequence>WSWLSFCACAGCQLIAGQVYGFGLFSDVLRRQPGLGLGQASVEAVAIAENFGQYCRLAGGLTFDRFGAQATLAVGFLLNSFGYLAIYLAARSAASGAVEVSTSTLCVYAFLYGQGAGWVETAVVSTTMANFPEHRGQATGLLKTFFGIASAVGAIAFAALLAPSKEHLLLALGICPLVLGLPLSLLVQPQVAVGSAAKDGVTQSDPWFAAYAITLTLIALLTMHSLLASFTTSLRPYEDHRSANLLFFGSVIGLLACLPTLPLRCSRSSSGSGSTKGYSSASPIEDFSLAGTVLSVRFWLLFLALSAGEGAGLMVLNNLGQLVKSLDSGASDLQPVCVSTFSVANAVGRLVMGRFASGKVLPTARLLSLSLAGASAAYGAFALGTGRYALLLAMPVLGFLYGCLWSLQPLLLVELFGLRSYGSKYAVLAMAAVFGSTPLCRFVVPAFYEAHADENGWCIGSQCFQGSLFFGAAACSLGAIFAEILHSSMKHRHQKDECPHSSS</sequence>